<gene>
    <name evidence="2" type="ORF">A9D01_08070</name>
</gene>
<dbReference type="PROSITE" id="PS50206">
    <property type="entry name" value="RHODANESE_3"/>
    <property type="match status" value="1"/>
</dbReference>
<evidence type="ECO:0000259" key="1">
    <source>
        <dbReference type="PROSITE" id="PS50206"/>
    </source>
</evidence>
<reference evidence="2 3" key="1">
    <citation type="submission" date="2017-11" db="EMBL/GenBank/DDBJ databases">
        <title>Whole genome sequencing of cultured pathogen.</title>
        <authorList>
            <person name="Hoffmann M."/>
            <person name="Sanchez M."/>
            <person name="Timme R."/>
            <person name="Nudel K."/>
            <person name="Bry L."/>
        </authorList>
    </citation>
    <scope>NUCLEOTIDE SEQUENCE [LARGE SCALE GENOMIC DNA]</scope>
    <source>
        <strain evidence="2 3">216</strain>
    </source>
</reference>
<name>A0ABC8CJK0_CORST</name>
<organism evidence="2 3">
    <name type="scientific">Corynebacterium striatum</name>
    <dbReference type="NCBI Taxonomy" id="43770"/>
    <lineage>
        <taxon>Bacteria</taxon>
        <taxon>Bacillati</taxon>
        <taxon>Actinomycetota</taxon>
        <taxon>Actinomycetes</taxon>
        <taxon>Mycobacteriales</taxon>
        <taxon>Corynebacteriaceae</taxon>
        <taxon>Corynebacterium</taxon>
    </lineage>
</organism>
<protein>
    <submittedName>
        <fullName evidence="2">Sulfurtransferase</fullName>
    </submittedName>
</protein>
<dbReference type="Pfam" id="PF00581">
    <property type="entry name" value="Rhodanese"/>
    <property type="match status" value="1"/>
</dbReference>
<dbReference type="CDD" id="cd00158">
    <property type="entry name" value="RHOD"/>
    <property type="match status" value="1"/>
</dbReference>
<dbReference type="InterPro" id="IPR001763">
    <property type="entry name" value="Rhodanese-like_dom"/>
</dbReference>
<dbReference type="AlphaFoldDB" id="A0ABC8CJK0"/>
<dbReference type="PANTHER" id="PTHR43031">
    <property type="entry name" value="FAD-DEPENDENT OXIDOREDUCTASE"/>
    <property type="match status" value="1"/>
</dbReference>
<evidence type="ECO:0000313" key="3">
    <source>
        <dbReference type="Proteomes" id="UP000231994"/>
    </source>
</evidence>
<evidence type="ECO:0000313" key="2">
    <source>
        <dbReference type="EMBL" id="ATZ08706.1"/>
    </source>
</evidence>
<accession>A0ABC8CJK0</accession>
<dbReference type="PANTHER" id="PTHR43031:SF17">
    <property type="entry name" value="SULFURTRANSFERASE YTWF-RELATED"/>
    <property type="match status" value="1"/>
</dbReference>
<proteinExistence type="predicted"/>
<dbReference type="EMBL" id="CP024932">
    <property type="protein sequence ID" value="ATZ08706.1"/>
    <property type="molecule type" value="Genomic_DNA"/>
</dbReference>
<dbReference type="RefSeq" id="WP_100619033.1">
    <property type="nucleotide sequence ID" value="NZ_CP024932.1"/>
</dbReference>
<feature type="domain" description="Rhodanese" evidence="1">
    <location>
        <begin position="9"/>
        <end position="97"/>
    </location>
</feature>
<dbReference type="InterPro" id="IPR036873">
    <property type="entry name" value="Rhodanese-like_dom_sf"/>
</dbReference>
<dbReference type="Proteomes" id="UP000231994">
    <property type="component" value="Chromosome"/>
</dbReference>
<sequence length="102" mass="11440">MENVEPNQVPEGAQLIDVREQHEWEVEHAKGATHIPMSEIVGRLDEIDLDRDIYLICHAGGRSVQVGQYLEQARGWDVINVLGGTDAWIAQGMPTVYDDKSK</sequence>
<dbReference type="Gene3D" id="3.40.250.10">
    <property type="entry name" value="Rhodanese-like domain"/>
    <property type="match status" value="1"/>
</dbReference>
<dbReference type="SMART" id="SM00450">
    <property type="entry name" value="RHOD"/>
    <property type="match status" value="1"/>
</dbReference>
<dbReference type="InterPro" id="IPR050229">
    <property type="entry name" value="GlpE_sulfurtransferase"/>
</dbReference>
<dbReference type="SUPFAM" id="SSF52821">
    <property type="entry name" value="Rhodanese/Cell cycle control phosphatase"/>
    <property type="match status" value="1"/>
</dbReference>